<accession>A0ABR7DUH3</accession>
<name>A0ABR7DUH3_9BACT</name>
<keyword evidence="2" id="KW-1185">Reference proteome</keyword>
<gene>
    <name evidence="1" type="ORF">H8S65_20340</name>
</gene>
<protein>
    <submittedName>
        <fullName evidence="1">Uncharacterized protein</fullName>
    </submittedName>
</protein>
<sequence length="63" mass="6857">MTTTIKKTTQSDLLTLLAVVSCALIMAAQSISVPHYLPTSKIEEGEVVERNDSITTVIIPDIR</sequence>
<proteinExistence type="predicted"/>
<dbReference type="Proteomes" id="UP000651475">
    <property type="component" value="Unassembled WGS sequence"/>
</dbReference>
<comment type="caution">
    <text evidence="1">The sequence shown here is derived from an EMBL/GenBank/DDBJ whole genome shotgun (WGS) entry which is preliminary data.</text>
</comment>
<reference evidence="1 2" key="1">
    <citation type="submission" date="2020-08" db="EMBL/GenBank/DDBJ databases">
        <title>Genome public.</title>
        <authorList>
            <person name="Liu C."/>
            <person name="Sun Q."/>
        </authorList>
    </citation>
    <scope>NUCLEOTIDE SEQUENCE [LARGE SCALE GENOMIC DNA]</scope>
    <source>
        <strain evidence="1 2">NSJ-79</strain>
    </source>
</reference>
<evidence type="ECO:0000313" key="2">
    <source>
        <dbReference type="Proteomes" id="UP000651475"/>
    </source>
</evidence>
<organism evidence="1 2">
    <name type="scientific">Parabacteroides hominis</name>
    <dbReference type="NCBI Taxonomy" id="2763057"/>
    <lineage>
        <taxon>Bacteria</taxon>
        <taxon>Pseudomonadati</taxon>
        <taxon>Bacteroidota</taxon>
        <taxon>Bacteroidia</taxon>
        <taxon>Bacteroidales</taxon>
        <taxon>Tannerellaceae</taxon>
        <taxon>Parabacteroides</taxon>
    </lineage>
</organism>
<dbReference type="EMBL" id="JACOOJ010000071">
    <property type="protein sequence ID" value="MBC5635089.1"/>
    <property type="molecule type" value="Genomic_DNA"/>
</dbReference>
<dbReference type="RefSeq" id="WP_186931644.1">
    <property type="nucleotide sequence ID" value="NZ_JACOOJ010000071.1"/>
</dbReference>
<evidence type="ECO:0000313" key="1">
    <source>
        <dbReference type="EMBL" id="MBC5635089.1"/>
    </source>
</evidence>